<feature type="region of interest" description="Disordered" evidence="1">
    <location>
        <begin position="27"/>
        <end position="48"/>
    </location>
</feature>
<gene>
    <name evidence="2" type="ORF">AWZ03_015045</name>
</gene>
<evidence type="ECO:0000313" key="2">
    <source>
        <dbReference type="EMBL" id="TDG38533.1"/>
    </source>
</evidence>
<organism evidence="2 3">
    <name type="scientific">Drosophila navojoa</name>
    <name type="common">Fruit fly</name>
    <dbReference type="NCBI Taxonomy" id="7232"/>
    <lineage>
        <taxon>Eukaryota</taxon>
        <taxon>Metazoa</taxon>
        <taxon>Ecdysozoa</taxon>
        <taxon>Arthropoda</taxon>
        <taxon>Hexapoda</taxon>
        <taxon>Insecta</taxon>
        <taxon>Pterygota</taxon>
        <taxon>Neoptera</taxon>
        <taxon>Endopterygota</taxon>
        <taxon>Diptera</taxon>
        <taxon>Brachycera</taxon>
        <taxon>Muscomorpha</taxon>
        <taxon>Ephydroidea</taxon>
        <taxon>Drosophilidae</taxon>
        <taxon>Drosophila</taxon>
    </lineage>
</organism>
<protein>
    <submittedName>
        <fullName evidence="2">Uncharacterized protein</fullName>
    </submittedName>
</protein>
<keyword evidence="3" id="KW-1185">Reference proteome</keyword>
<feature type="non-terminal residue" evidence="2">
    <location>
        <position position="1"/>
    </location>
</feature>
<name>A0A484ANZ2_DRONA</name>
<evidence type="ECO:0000313" key="3">
    <source>
        <dbReference type="Proteomes" id="UP000295192"/>
    </source>
</evidence>
<dbReference type="Proteomes" id="UP000295192">
    <property type="component" value="Unassembled WGS sequence"/>
</dbReference>
<reference evidence="2 3" key="1">
    <citation type="journal article" date="2019" name="J. Hered.">
        <title>An Improved Genome Assembly for Drosophila navojoa, the Basal Species in the mojavensis Cluster.</title>
        <authorList>
            <person name="Vanderlinde T."/>
            <person name="Dupim E.G."/>
            <person name="Nazario-Yepiz N.O."/>
            <person name="Carvalho A.B."/>
        </authorList>
    </citation>
    <scope>NUCLEOTIDE SEQUENCE [LARGE SCALE GENOMIC DNA]</scope>
    <source>
        <strain evidence="2">Navoj_Jal97</strain>
        <tissue evidence="2">Whole organism</tissue>
    </source>
</reference>
<comment type="caution">
    <text evidence="2">The sequence shown here is derived from an EMBL/GenBank/DDBJ whole genome shotgun (WGS) entry which is preliminary data.</text>
</comment>
<proteinExistence type="predicted"/>
<feature type="non-terminal residue" evidence="2">
    <location>
        <position position="48"/>
    </location>
</feature>
<accession>A0A484ANZ2</accession>
<dbReference type="AlphaFoldDB" id="A0A484ANZ2"/>
<dbReference type="EMBL" id="LSRL02003000">
    <property type="protein sequence ID" value="TDG38533.1"/>
    <property type="molecule type" value="Genomic_DNA"/>
</dbReference>
<sequence length="48" mass="5459">SLRSIAGDEGSGIKDARIRYYNLEFEDYVPESLSDTDEEKPEPEPNPE</sequence>
<evidence type="ECO:0000256" key="1">
    <source>
        <dbReference type="SAM" id="MobiDB-lite"/>
    </source>
</evidence>